<gene>
    <name evidence="9" type="ORF">Q4Q39_20250</name>
</gene>
<sequence length="1141" mass="127047">MKKLTRLLKPCAFIPKFDLKMRLTTFLLIVSLFQIHANTTYGQKTKITLNVENVSLENALNSIESLTEFKFMYNDSEVNYQRIVSVHAKRERVSNILEKLFLNTDVVFEVLDKQIILKRSKFEDIVLPEKVVDEDENQQFTVNGTIKDVNGQPLAGANVIEKGTSNGIVTDFDGNFSLNVSSQNATLVISYLGFTSKEVSVAGQSSLNVTLEEDAAALDEVVVIGYGSTTKRDLTGSVANANLETATETSNVSIVQALQGSIAGLNVGAVTSAGQNPSLSIRGQNTLSSNGGDNAPLIVLDGIIYRGSIIDLNPDDIASMDILKDISSTAIYGSQAANGVILITSKTGRTSSKPTFNFSSSYTVQTPSNRFEPMNAAEYEEFYPDIFWDRGGRIGPDFLQVDPSYVWQNNFKTTEISEGYAAGLDTPWNDLLTGNGHQQTHNLSISGRGESVSYFVSGGFTDQEAFIKNDTYRRYNFRVNLDAKLNDWLNIGTQTFVAVSDYSGQSANYDATPLNNSNNSQHAYYYLQPWAPIRDDQDVLIPNPEGGWLNPFLALEVDNSDVRLNLSSVLYANIKLPIEGLSYRANYSNNYRTRDLANFDPSAASFQGEAFKTHSLAWDWSFDNILTYKKTFAEDHNINATFVYGVEKRHFNGTDARSSNFVVKILGYNRLEAGDSSLNQVFSGKEEESSLYQMGRLLYNYKNKYFFTGTVRRDGFSGFGINNKTAVFPSAAIGWVVTEESFANDSSWLNYLKFRFSYGQSGRRGVGRYDTLAQVDSTPSVVFGDGGQTFLGQEPTTLANNSLGWETTTGANYGLDFTLFNNRINGTFEYYSNKTEDILFEIDLPVITGFEDINTNLAEVSNSGIELTLSSNIVDKGDWKWNTSVNFNRVRNKVESILGVDNDGDGIEDDLISNNRTDGLFIGEPQRVYYDYEIIGMWQLADAADGSIWPGFLPGTYKLNDLDGSDDISLASDRKIIGYRDPSYRFGIANTVSYKNLSMYVFLNSIQGGKDYYFGDDAPHSTGNWNKADQLSYSNVPKGAWDYWMPENPNAKYRRLDDAGQFPGTPYTQRSFVRLQDVTISYNFPNKLIEKLSLSNLKLFVSGKNLATWTKWNGSDPETGVGFRPDNPLLKSYTMGLNVQF</sequence>
<keyword evidence="10" id="KW-1185">Reference proteome</keyword>
<evidence type="ECO:0000259" key="8">
    <source>
        <dbReference type="Pfam" id="PF07715"/>
    </source>
</evidence>
<feature type="domain" description="TonB-dependent receptor plug" evidence="8">
    <location>
        <begin position="231"/>
        <end position="340"/>
    </location>
</feature>
<keyword evidence="3 7" id="KW-1134">Transmembrane beta strand</keyword>
<dbReference type="RefSeq" id="WP_303284419.1">
    <property type="nucleotide sequence ID" value="NZ_BAABCZ010000006.1"/>
</dbReference>
<comment type="caution">
    <text evidence="9">The sequence shown here is derived from an EMBL/GenBank/DDBJ whole genome shotgun (WGS) entry which is preliminary data.</text>
</comment>
<organism evidence="9 10">
    <name type="scientific">Flavivirga amylovorans</name>
    <dbReference type="NCBI Taxonomy" id="870486"/>
    <lineage>
        <taxon>Bacteria</taxon>
        <taxon>Pseudomonadati</taxon>
        <taxon>Bacteroidota</taxon>
        <taxon>Flavobacteriia</taxon>
        <taxon>Flavobacteriales</taxon>
        <taxon>Flavobacteriaceae</taxon>
        <taxon>Flavivirga</taxon>
    </lineage>
</organism>
<evidence type="ECO:0000256" key="4">
    <source>
        <dbReference type="ARBA" id="ARBA00022692"/>
    </source>
</evidence>
<dbReference type="EMBL" id="JAUOEM010000011">
    <property type="protein sequence ID" value="MDO5989742.1"/>
    <property type="molecule type" value="Genomic_DNA"/>
</dbReference>
<dbReference type="InterPro" id="IPR023996">
    <property type="entry name" value="TonB-dep_OMP_SusC/RagA"/>
</dbReference>
<dbReference type="Gene3D" id="2.60.40.1120">
    <property type="entry name" value="Carboxypeptidase-like, regulatory domain"/>
    <property type="match status" value="1"/>
</dbReference>
<dbReference type="InterPro" id="IPR023997">
    <property type="entry name" value="TonB-dep_OMP_SusC/RagA_CS"/>
</dbReference>
<dbReference type="SUPFAM" id="SSF49464">
    <property type="entry name" value="Carboxypeptidase regulatory domain-like"/>
    <property type="match status" value="1"/>
</dbReference>
<dbReference type="InterPro" id="IPR039426">
    <property type="entry name" value="TonB-dep_rcpt-like"/>
</dbReference>
<comment type="similarity">
    <text evidence="7">Belongs to the TonB-dependent receptor family.</text>
</comment>
<dbReference type="Proteomes" id="UP001176891">
    <property type="component" value="Unassembled WGS sequence"/>
</dbReference>
<accession>A0ABT8X7B7</accession>
<reference evidence="9" key="1">
    <citation type="submission" date="2023-07" db="EMBL/GenBank/DDBJ databases">
        <title>Two novel species in the genus Flavivirga.</title>
        <authorList>
            <person name="Kwon K."/>
        </authorList>
    </citation>
    <scope>NUCLEOTIDE SEQUENCE</scope>
    <source>
        <strain evidence="9">KACC 14157</strain>
    </source>
</reference>
<dbReference type="NCBIfam" id="TIGR04056">
    <property type="entry name" value="OMP_RagA_SusC"/>
    <property type="match status" value="1"/>
</dbReference>
<keyword evidence="6 7" id="KW-0998">Cell outer membrane</keyword>
<name>A0ABT8X7B7_9FLAO</name>
<dbReference type="InterPro" id="IPR037066">
    <property type="entry name" value="Plug_dom_sf"/>
</dbReference>
<evidence type="ECO:0000313" key="10">
    <source>
        <dbReference type="Proteomes" id="UP001176891"/>
    </source>
</evidence>
<dbReference type="InterPro" id="IPR012910">
    <property type="entry name" value="Plug_dom"/>
</dbReference>
<comment type="subcellular location">
    <subcellularLocation>
        <location evidence="1 7">Cell outer membrane</location>
        <topology evidence="1 7">Multi-pass membrane protein</topology>
    </subcellularLocation>
</comment>
<evidence type="ECO:0000256" key="3">
    <source>
        <dbReference type="ARBA" id="ARBA00022452"/>
    </source>
</evidence>
<keyword evidence="5 7" id="KW-0472">Membrane</keyword>
<dbReference type="SUPFAM" id="SSF56935">
    <property type="entry name" value="Porins"/>
    <property type="match status" value="1"/>
</dbReference>
<keyword evidence="9" id="KW-0675">Receptor</keyword>
<dbReference type="Gene3D" id="2.40.170.20">
    <property type="entry name" value="TonB-dependent receptor, beta-barrel domain"/>
    <property type="match status" value="1"/>
</dbReference>
<protein>
    <submittedName>
        <fullName evidence="9">TonB-dependent receptor</fullName>
    </submittedName>
</protein>
<evidence type="ECO:0000256" key="1">
    <source>
        <dbReference type="ARBA" id="ARBA00004571"/>
    </source>
</evidence>
<keyword evidence="2 7" id="KW-0813">Transport</keyword>
<evidence type="ECO:0000313" key="9">
    <source>
        <dbReference type="EMBL" id="MDO5989742.1"/>
    </source>
</evidence>
<evidence type="ECO:0000256" key="6">
    <source>
        <dbReference type="ARBA" id="ARBA00023237"/>
    </source>
</evidence>
<dbReference type="Pfam" id="PF13715">
    <property type="entry name" value="CarbopepD_reg_2"/>
    <property type="match status" value="1"/>
</dbReference>
<dbReference type="Pfam" id="PF07715">
    <property type="entry name" value="Plug"/>
    <property type="match status" value="1"/>
</dbReference>
<dbReference type="Gene3D" id="2.170.130.10">
    <property type="entry name" value="TonB-dependent receptor, plug domain"/>
    <property type="match status" value="1"/>
</dbReference>
<dbReference type="PROSITE" id="PS52016">
    <property type="entry name" value="TONB_DEPENDENT_REC_3"/>
    <property type="match status" value="1"/>
</dbReference>
<keyword evidence="4 7" id="KW-0812">Transmembrane</keyword>
<proteinExistence type="inferred from homology"/>
<dbReference type="InterPro" id="IPR008969">
    <property type="entry name" value="CarboxyPept-like_regulatory"/>
</dbReference>
<evidence type="ECO:0000256" key="7">
    <source>
        <dbReference type="PROSITE-ProRule" id="PRU01360"/>
    </source>
</evidence>
<evidence type="ECO:0000256" key="2">
    <source>
        <dbReference type="ARBA" id="ARBA00022448"/>
    </source>
</evidence>
<dbReference type="NCBIfam" id="TIGR04057">
    <property type="entry name" value="SusC_RagA_signa"/>
    <property type="match status" value="1"/>
</dbReference>
<dbReference type="InterPro" id="IPR036942">
    <property type="entry name" value="Beta-barrel_TonB_sf"/>
</dbReference>
<evidence type="ECO:0000256" key="5">
    <source>
        <dbReference type="ARBA" id="ARBA00023136"/>
    </source>
</evidence>